<keyword evidence="3 6" id="KW-0808">Transferase</keyword>
<dbReference type="Pfam" id="PF21036">
    <property type="entry name" value="EryCIII-like_N"/>
    <property type="match status" value="1"/>
</dbReference>
<dbReference type="InterPro" id="IPR010610">
    <property type="entry name" value="EryCIII-like_C"/>
</dbReference>
<feature type="domain" description="Erythromycin biosynthesis protein CIII-like N-terminal" evidence="5">
    <location>
        <begin position="1"/>
        <end position="27"/>
    </location>
</feature>
<comment type="similarity">
    <text evidence="1">Belongs to the glycosyltransferase 28 family.</text>
</comment>
<evidence type="ECO:0000313" key="7">
    <source>
        <dbReference type="Proteomes" id="UP000253318"/>
    </source>
</evidence>
<evidence type="ECO:0000259" key="5">
    <source>
        <dbReference type="Pfam" id="PF21036"/>
    </source>
</evidence>
<dbReference type="AlphaFoldDB" id="A0A368SXJ7"/>
<dbReference type="GO" id="GO:0016758">
    <property type="term" value="F:hexosyltransferase activity"/>
    <property type="evidence" value="ECO:0007669"/>
    <property type="project" value="UniProtKB-ARBA"/>
</dbReference>
<proteinExistence type="inferred from homology"/>
<dbReference type="RefSeq" id="WP_114433813.1">
    <property type="nucleotide sequence ID" value="NZ_QEIN01000515.1"/>
</dbReference>
<dbReference type="InterPro" id="IPR050426">
    <property type="entry name" value="Glycosyltransferase_28"/>
</dbReference>
<dbReference type="PANTHER" id="PTHR48050:SF13">
    <property type="entry name" value="STEROL 3-BETA-GLUCOSYLTRANSFERASE UGT80A2"/>
    <property type="match status" value="1"/>
</dbReference>
<gene>
    <name evidence="6" type="ORF">DEF24_27145</name>
</gene>
<evidence type="ECO:0000256" key="2">
    <source>
        <dbReference type="ARBA" id="ARBA00022676"/>
    </source>
</evidence>
<comment type="caution">
    <text evidence="6">The sequence shown here is derived from an EMBL/GenBank/DDBJ whole genome shotgun (WGS) entry which is preliminary data.</text>
</comment>
<dbReference type="CDD" id="cd03784">
    <property type="entry name" value="GT1_Gtf-like"/>
    <property type="match status" value="1"/>
</dbReference>
<keyword evidence="2" id="KW-0328">Glycosyltransferase</keyword>
<dbReference type="GO" id="GO:0017000">
    <property type="term" value="P:antibiotic biosynthetic process"/>
    <property type="evidence" value="ECO:0007669"/>
    <property type="project" value="UniProtKB-ARBA"/>
</dbReference>
<dbReference type="FunFam" id="3.40.50.2000:FF:000072">
    <property type="entry name" value="Glycosyl transferase"/>
    <property type="match status" value="1"/>
</dbReference>
<evidence type="ECO:0000313" key="6">
    <source>
        <dbReference type="EMBL" id="RCV47426.1"/>
    </source>
</evidence>
<name>A0A368SXJ7_9ACTN</name>
<sequence>IPYNGPAAVPDWLRHPPTRPRVCLTLGLTARSSAFPDAISPRAVLDALADLDIEVVATLDTAQLDRAGRLPGNVRAVPYVPLHALLPTCAAVVHHGGAGTWSTAAVYGVPQVALGWMWDAVYRARRLEDLGAGLHLPSSELTPAALRERLLRLLTEPAFTRNAARLRDEMLAMPAPNDVVGELERRTARNRAPAA</sequence>
<dbReference type="InterPro" id="IPR002213">
    <property type="entry name" value="UDP_glucos_trans"/>
</dbReference>
<dbReference type="Pfam" id="PF06722">
    <property type="entry name" value="EryCIII-like_C"/>
    <property type="match status" value="1"/>
</dbReference>
<dbReference type="OrthoDB" id="5488434at2"/>
<evidence type="ECO:0000259" key="4">
    <source>
        <dbReference type="Pfam" id="PF06722"/>
    </source>
</evidence>
<feature type="non-terminal residue" evidence="6">
    <location>
        <position position="195"/>
    </location>
</feature>
<dbReference type="SUPFAM" id="SSF53756">
    <property type="entry name" value="UDP-Glycosyltransferase/glycogen phosphorylase"/>
    <property type="match status" value="1"/>
</dbReference>
<protein>
    <submittedName>
        <fullName evidence="6">Activator-dependent family glycosyltransferase</fullName>
    </submittedName>
</protein>
<accession>A0A368SXJ7</accession>
<dbReference type="Proteomes" id="UP000253318">
    <property type="component" value="Unassembled WGS sequence"/>
</dbReference>
<dbReference type="Gene3D" id="3.40.50.2000">
    <property type="entry name" value="Glycogen Phosphorylase B"/>
    <property type="match status" value="1"/>
</dbReference>
<feature type="domain" description="Erythromycin biosynthesis protein CIII-like C-terminal" evidence="4">
    <location>
        <begin position="43"/>
        <end position="184"/>
    </location>
</feature>
<reference evidence="6 7" key="1">
    <citation type="submission" date="2018-04" db="EMBL/GenBank/DDBJ databases">
        <title>Novel actinobacteria from marine sediment.</title>
        <authorList>
            <person name="Ng Z.Y."/>
            <person name="Tan G.Y.A."/>
        </authorList>
    </citation>
    <scope>NUCLEOTIDE SEQUENCE [LARGE SCALE GENOMIC DNA]</scope>
    <source>
        <strain evidence="6 7">TPS81</strain>
    </source>
</reference>
<keyword evidence="7" id="KW-1185">Reference proteome</keyword>
<evidence type="ECO:0000256" key="1">
    <source>
        <dbReference type="ARBA" id="ARBA00006962"/>
    </source>
</evidence>
<dbReference type="EMBL" id="QEIN01000515">
    <property type="protein sequence ID" value="RCV47426.1"/>
    <property type="molecule type" value="Genomic_DNA"/>
</dbReference>
<dbReference type="GO" id="GO:0008194">
    <property type="term" value="F:UDP-glycosyltransferase activity"/>
    <property type="evidence" value="ECO:0007669"/>
    <property type="project" value="InterPro"/>
</dbReference>
<dbReference type="PANTHER" id="PTHR48050">
    <property type="entry name" value="STEROL 3-BETA-GLUCOSYLTRANSFERASE"/>
    <property type="match status" value="1"/>
</dbReference>
<organism evidence="6 7">
    <name type="scientific">Marinitenerispora sediminis</name>
    <dbReference type="NCBI Taxonomy" id="1931232"/>
    <lineage>
        <taxon>Bacteria</taxon>
        <taxon>Bacillati</taxon>
        <taxon>Actinomycetota</taxon>
        <taxon>Actinomycetes</taxon>
        <taxon>Streptosporangiales</taxon>
        <taxon>Nocardiopsidaceae</taxon>
        <taxon>Marinitenerispora</taxon>
    </lineage>
</organism>
<feature type="non-terminal residue" evidence="6">
    <location>
        <position position="1"/>
    </location>
</feature>
<evidence type="ECO:0000256" key="3">
    <source>
        <dbReference type="ARBA" id="ARBA00022679"/>
    </source>
</evidence>
<dbReference type="InterPro" id="IPR048284">
    <property type="entry name" value="EryCIII-like_N"/>
</dbReference>